<sequence length="350" mass="39851">MKYKSHSLILLTLVILVFSCKKDLLVKESSFVKSHIPGKYILDAPKDWWHWGMAPIYDASGKLHVFMSAIPNAGSWSKNSKIVHYKANSPEGPYTFVDTTFASKTHTYHNPQISQVGDTYVLVYLLKSIETEGHLQEIGIATAKSIDGPWIESPYNPIIKASGKQGDGANIVHASNPTFLKDKDGKFRIYYKSITDSYGKKRHREISLAISDYIEGPYKNYPDNPVISYAEKALDIEDCYAFLYKDMYYMIVEDRKGVKNMLEGHPIPEKEIKPGGNRPGLIYKSEDGIHWERPEIGYKTNEQYFGNKLARTERPHILWKNGAPEYLFLACHDDDPSAGFFVKIEGWIPD</sequence>
<evidence type="ECO:0000313" key="2">
    <source>
        <dbReference type="Proteomes" id="UP000670776"/>
    </source>
</evidence>
<dbReference type="EMBL" id="JAGJCB010000022">
    <property type="protein sequence ID" value="MBP0905437.1"/>
    <property type="molecule type" value="Genomic_DNA"/>
</dbReference>
<keyword evidence="1" id="KW-0378">Hydrolase</keyword>
<accession>A0ABS4BXX6</accession>
<gene>
    <name evidence="1" type="ORF">J8H85_16505</name>
</gene>
<dbReference type="Proteomes" id="UP000670776">
    <property type="component" value="Unassembled WGS sequence"/>
</dbReference>
<reference evidence="1 2" key="1">
    <citation type="submission" date="2021-04" db="EMBL/GenBank/DDBJ databases">
        <title>Mariniflexile gromovii gen. nov., sp. nov., a gliding bacterium isolated from the sea urchin Strongylocentrotus intermedius.</title>
        <authorList>
            <person name="Ko S."/>
            <person name="Le V."/>
            <person name="Ahn C.-Y."/>
            <person name="Oh H.-M."/>
        </authorList>
    </citation>
    <scope>NUCLEOTIDE SEQUENCE [LARGE SCALE GENOMIC DNA]</scope>
    <source>
        <strain evidence="1 2">KCTC 12570</strain>
    </source>
</reference>
<dbReference type="InterPro" id="IPR023296">
    <property type="entry name" value="Glyco_hydro_beta-prop_sf"/>
</dbReference>
<dbReference type="SUPFAM" id="SSF75005">
    <property type="entry name" value="Arabinanase/levansucrase/invertase"/>
    <property type="match status" value="1"/>
</dbReference>
<dbReference type="RefSeq" id="WP_209656453.1">
    <property type="nucleotide sequence ID" value="NZ_JAGJCB010000022.1"/>
</dbReference>
<proteinExistence type="predicted"/>
<keyword evidence="2" id="KW-1185">Reference proteome</keyword>
<dbReference type="Gene3D" id="2.115.10.20">
    <property type="entry name" value="Glycosyl hydrolase domain, family 43"/>
    <property type="match status" value="2"/>
</dbReference>
<organism evidence="1 2">
    <name type="scientific">Mariniflexile gromovii</name>
    <dbReference type="NCBI Taxonomy" id="362523"/>
    <lineage>
        <taxon>Bacteria</taxon>
        <taxon>Pseudomonadati</taxon>
        <taxon>Bacteroidota</taxon>
        <taxon>Flavobacteriia</taxon>
        <taxon>Flavobacteriales</taxon>
        <taxon>Flavobacteriaceae</taxon>
        <taxon>Mariniflexile</taxon>
    </lineage>
</organism>
<comment type="caution">
    <text evidence="1">The sequence shown here is derived from an EMBL/GenBank/DDBJ whole genome shotgun (WGS) entry which is preliminary data.</text>
</comment>
<dbReference type="CDD" id="cd08994">
    <property type="entry name" value="GH43_62_32_68_117_130-like"/>
    <property type="match status" value="1"/>
</dbReference>
<dbReference type="PROSITE" id="PS51257">
    <property type="entry name" value="PROKAR_LIPOPROTEIN"/>
    <property type="match status" value="1"/>
</dbReference>
<name>A0ABS4BXX6_9FLAO</name>
<protein>
    <submittedName>
        <fullName evidence="1">Glycoside hydrolase family protein</fullName>
    </submittedName>
</protein>
<dbReference type="GO" id="GO:0016787">
    <property type="term" value="F:hydrolase activity"/>
    <property type="evidence" value="ECO:0007669"/>
    <property type="project" value="UniProtKB-KW"/>
</dbReference>
<evidence type="ECO:0000313" key="1">
    <source>
        <dbReference type="EMBL" id="MBP0905437.1"/>
    </source>
</evidence>